<dbReference type="GO" id="GO:0003828">
    <property type="term" value="F:alpha-N-acetylneuraminate alpha-2,8-sialyltransferase activity"/>
    <property type="evidence" value="ECO:0007669"/>
    <property type="project" value="TreeGrafter"/>
</dbReference>
<dbReference type="OrthoDB" id="10264956at2759"/>
<evidence type="ECO:0000256" key="6">
    <source>
        <dbReference type="ARBA" id="ARBA00022968"/>
    </source>
</evidence>
<keyword evidence="12" id="KW-1185">Reference proteome</keyword>
<comment type="subcellular location">
    <subcellularLocation>
        <location evidence="1">Golgi apparatus membrane</location>
        <topology evidence="1">Single-pass type II membrane protein</topology>
    </subcellularLocation>
</comment>
<organism evidence="12 13">
    <name type="scientific">Branchiostoma belcheri</name>
    <name type="common">Amphioxus</name>
    <dbReference type="NCBI Taxonomy" id="7741"/>
    <lineage>
        <taxon>Eukaryota</taxon>
        <taxon>Metazoa</taxon>
        <taxon>Chordata</taxon>
        <taxon>Cephalochordata</taxon>
        <taxon>Leptocardii</taxon>
        <taxon>Amphioxiformes</taxon>
        <taxon>Branchiostomatidae</taxon>
        <taxon>Branchiostoma</taxon>
    </lineage>
</organism>
<dbReference type="GeneID" id="109484337"/>
<feature type="region of interest" description="Disordered" evidence="11">
    <location>
        <begin position="1"/>
        <end position="23"/>
    </location>
</feature>
<evidence type="ECO:0000256" key="8">
    <source>
        <dbReference type="ARBA" id="ARBA00023034"/>
    </source>
</evidence>
<evidence type="ECO:0000256" key="11">
    <source>
        <dbReference type="SAM" id="MobiDB-lite"/>
    </source>
</evidence>
<proteinExistence type="inferred from homology"/>
<sequence length="326" mass="37040">MPQFPMYRKGNGTGIRNQEGNSTGIRNSWPTLHFGSLAPDPVWQFRPEAMARVRNSTGKLHPSVYLVKSTKRLPKLAQYETVKYTGEGETRETEAHCRTDQSGTIGHYNTCAVVGNSGVLLGSHCGNEIDSKEYVIRMDIPVVRGYENDVGRRTSMTILNMGTPQRIRSSSKLKNRTQDVYESRLRNIDGTTLVVHESTRRKVIRVARKYRVTFSLYSIKGRLKRGINPLASRIAHKKMGGPPTTGMITVLMTTTFCERPYLYGFFPFQRDARNTPIPYHYYPGDFIKPILQNKGGHHHMGREYDFLRDLHKQGVLKMQVGTCGKN</sequence>
<comment type="similarity">
    <text evidence="2">Belongs to the glycosyltransferase 29 family.</text>
</comment>
<evidence type="ECO:0000256" key="2">
    <source>
        <dbReference type="ARBA" id="ARBA00006003"/>
    </source>
</evidence>
<dbReference type="GO" id="GO:0000139">
    <property type="term" value="C:Golgi membrane"/>
    <property type="evidence" value="ECO:0007669"/>
    <property type="project" value="UniProtKB-SubCell"/>
</dbReference>
<dbReference type="RefSeq" id="XP_019643149.1">
    <property type="nucleotide sequence ID" value="XM_019787590.1"/>
</dbReference>
<evidence type="ECO:0000256" key="10">
    <source>
        <dbReference type="ARBA" id="ARBA00023180"/>
    </source>
</evidence>
<dbReference type="PANTHER" id="PTHR11987">
    <property type="entry name" value="ALPHA-2,8-SIALYLTRANSFERASE"/>
    <property type="match status" value="1"/>
</dbReference>
<keyword evidence="7" id="KW-1133">Transmembrane helix</keyword>
<keyword evidence="10" id="KW-0325">Glycoprotein</keyword>
<dbReference type="Proteomes" id="UP000515135">
    <property type="component" value="Unplaced"/>
</dbReference>
<reference evidence="13" key="1">
    <citation type="submission" date="2025-08" db="UniProtKB">
        <authorList>
            <consortium name="RefSeq"/>
        </authorList>
    </citation>
    <scope>IDENTIFICATION</scope>
    <source>
        <tissue evidence="13">Gonad</tissue>
    </source>
</reference>
<dbReference type="KEGG" id="bbel:109484337"/>
<dbReference type="GO" id="GO:0009311">
    <property type="term" value="P:oligosaccharide metabolic process"/>
    <property type="evidence" value="ECO:0007669"/>
    <property type="project" value="TreeGrafter"/>
</dbReference>
<dbReference type="AlphaFoldDB" id="A0A6P5AAB7"/>
<evidence type="ECO:0000256" key="1">
    <source>
        <dbReference type="ARBA" id="ARBA00004323"/>
    </source>
</evidence>
<keyword evidence="5" id="KW-0812">Transmembrane</keyword>
<dbReference type="InterPro" id="IPR001675">
    <property type="entry name" value="Glyco_trans_29"/>
</dbReference>
<dbReference type="Gene3D" id="3.90.1480.20">
    <property type="entry name" value="Glycosyl transferase family 29"/>
    <property type="match status" value="1"/>
</dbReference>
<keyword evidence="4" id="KW-0808">Transferase</keyword>
<dbReference type="PANTHER" id="PTHR11987:SF53">
    <property type="entry name" value="ALPHA-2,8-SIALYLTRANSFERASE 8F-LIKE"/>
    <property type="match status" value="1"/>
</dbReference>
<dbReference type="CDD" id="cd23963">
    <property type="entry name" value="GT29_ST8SIA"/>
    <property type="match status" value="1"/>
</dbReference>
<name>A0A6P5AAB7_BRABE</name>
<feature type="compositionally biased region" description="Polar residues" evidence="11">
    <location>
        <begin position="14"/>
        <end position="23"/>
    </location>
</feature>
<evidence type="ECO:0000256" key="5">
    <source>
        <dbReference type="ARBA" id="ARBA00022692"/>
    </source>
</evidence>
<keyword evidence="8" id="KW-0333">Golgi apparatus</keyword>
<evidence type="ECO:0000256" key="4">
    <source>
        <dbReference type="ARBA" id="ARBA00022679"/>
    </source>
</evidence>
<evidence type="ECO:0000313" key="12">
    <source>
        <dbReference type="Proteomes" id="UP000515135"/>
    </source>
</evidence>
<keyword evidence="6" id="KW-0735">Signal-anchor</keyword>
<evidence type="ECO:0000256" key="9">
    <source>
        <dbReference type="ARBA" id="ARBA00023136"/>
    </source>
</evidence>
<dbReference type="Pfam" id="PF00777">
    <property type="entry name" value="Glyco_transf_29"/>
    <property type="match status" value="1"/>
</dbReference>
<dbReference type="GO" id="GO:0006491">
    <property type="term" value="P:N-glycan processing"/>
    <property type="evidence" value="ECO:0007669"/>
    <property type="project" value="TreeGrafter"/>
</dbReference>
<evidence type="ECO:0000313" key="13">
    <source>
        <dbReference type="RefSeq" id="XP_019643149.1"/>
    </source>
</evidence>
<gene>
    <name evidence="13" type="primary">LOC109484337</name>
</gene>
<accession>A0A6P5AAB7</accession>
<dbReference type="InterPro" id="IPR038578">
    <property type="entry name" value="GT29-like_sf"/>
</dbReference>
<protein>
    <submittedName>
        <fullName evidence="13">Alpha-2,8-sialyltransferase 8B-like</fullName>
    </submittedName>
</protein>
<keyword evidence="9" id="KW-0472">Membrane</keyword>
<evidence type="ECO:0000256" key="3">
    <source>
        <dbReference type="ARBA" id="ARBA00022676"/>
    </source>
</evidence>
<evidence type="ECO:0000256" key="7">
    <source>
        <dbReference type="ARBA" id="ARBA00022989"/>
    </source>
</evidence>
<keyword evidence="3" id="KW-0328">Glycosyltransferase</keyword>
<dbReference type="InterPro" id="IPR050943">
    <property type="entry name" value="Glycosyltr_29_Sialyltrsf"/>
</dbReference>